<keyword evidence="3" id="KW-1185">Reference proteome</keyword>
<evidence type="ECO:0000313" key="3">
    <source>
        <dbReference type="Proteomes" id="UP001558613"/>
    </source>
</evidence>
<evidence type="ECO:0000313" key="2">
    <source>
        <dbReference type="EMBL" id="KAL1266312.1"/>
    </source>
</evidence>
<gene>
    <name evidence="2" type="ORF">QQF64_001987</name>
</gene>
<evidence type="ECO:0000256" key="1">
    <source>
        <dbReference type="SAM" id="MobiDB-lite"/>
    </source>
</evidence>
<sequence length="153" mass="16856">MTCTVGGQIIPQLNVEEATEDSSSPSRSISSRRSKTSFSPFSSRKHQSSQQSSLQSSHEEESMRYLSPNTRDDSTASNSNRSSPACSPVLRKRSRSPTPQSPEGENMVEKSSDHSSDKSPSTPEQAVQRTYSQSLHTTRPAGKNSKKSQSWYN</sequence>
<feature type="compositionally biased region" description="Basic and acidic residues" evidence="1">
    <location>
        <begin position="107"/>
        <end position="117"/>
    </location>
</feature>
<dbReference type="Proteomes" id="UP001558613">
    <property type="component" value="Unassembled WGS sequence"/>
</dbReference>
<protein>
    <submittedName>
        <fullName evidence="2">Uncharacterized protein</fullName>
    </submittedName>
</protein>
<organism evidence="2 3">
    <name type="scientific">Cirrhinus molitorella</name>
    <name type="common">mud carp</name>
    <dbReference type="NCBI Taxonomy" id="172907"/>
    <lineage>
        <taxon>Eukaryota</taxon>
        <taxon>Metazoa</taxon>
        <taxon>Chordata</taxon>
        <taxon>Craniata</taxon>
        <taxon>Vertebrata</taxon>
        <taxon>Euteleostomi</taxon>
        <taxon>Actinopterygii</taxon>
        <taxon>Neopterygii</taxon>
        <taxon>Teleostei</taxon>
        <taxon>Ostariophysi</taxon>
        <taxon>Cypriniformes</taxon>
        <taxon>Cyprinidae</taxon>
        <taxon>Labeoninae</taxon>
        <taxon>Labeonini</taxon>
        <taxon>Cirrhinus</taxon>
    </lineage>
</organism>
<name>A0ABR3MNV3_9TELE</name>
<feature type="non-terminal residue" evidence="2">
    <location>
        <position position="153"/>
    </location>
</feature>
<feature type="region of interest" description="Disordered" evidence="1">
    <location>
        <begin position="1"/>
        <end position="153"/>
    </location>
</feature>
<dbReference type="EMBL" id="JAYMGO010000010">
    <property type="protein sequence ID" value="KAL1266312.1"/>
    <property type="molecule type" value="Genomic_DNA"/>
</dbReference>
<proteinExistence type="predicted"/>
<reference evidence="2 3" key="1">
    <citation type="submission" date="2023-09" db="EMBL/GenBank/DDBJ databases">
        <authorList>
            <person name="Wang M."/>
        </authorList>
    </citation>
    <scope>NUCLEOTIDE SEQUENCE [LARGE SCALE GENOMIC DNA]</scope>
    <source>
        <strain evidence="2">GT-2023</strain>
        <tissue evidence="2">Liver</tissue>
    </source>
</reference>
<feature type="compositionally biased region" description="Low complexity" evidence="1">
    <location>
        <begin position="36"/>
        <end position="56"/>
    </location>
</feature>
<comment type="caution">
    <text evidence="2">The sequence shown here is derived from an EMBL/GenBank/DDBJ whole genome shotgun (WGS) entry which is preliminary data.</text>
</comment>
<feature type="compositionally biased region" description="Polar residues" evidence="1">
    <location>
        <begin position="122"/>
        <end position="137"/>
    </location>
</feature>
<accession>A0ABR3MNV3</accession>
<feature type="compositionally biased region" description="Polar residues" evidence="1">
    <location>
        <begin position="75"/>
        <end position="85"/>
    </location>
</feature>